<comment type="subcellular location">
    <subcellularLocation>
        <location evidence="1">Cytoplasm</location>
    </subcellularLocation>
</comment>
<dbReference type="GO" id="GO:0005737">
    <property type="term" value="C:cytoplasm"/>
    <property type="evidence" value="ECO:0007669"/>
    <property type="project" value="UniProtKB-SubCell"/>
</dbReference>
<evidence type="ECO:0000313" key="5">
    <source>
        <dbReference type="Proteomes" id="UP001138802"/>
    </source>
</evidence>
<dbReference type="NCBIfam" id="TIGR03342">
    <property type="entry name" value="dsrC_tusE_dsvC"/>
    <property type="match status" value="1"/>
</dbReference>
<gene>
    <name evidence="4" type="ORF">CKO25_08405</name>
</gene>
<dbReference type="InterPro" id="IPR007453">
    <property type="entry name" value="DsrC/TusE"/>
</dbReference>
<dbReference type="GO" id="GO:0002143">
    <property type="term" value="P:tRNA wobble position uridine thiolation"/>
    <property type="evidence" value="ECO:0007669"/>
    <property type="project" value="TreeGrafter"/>
</dbReference>
<dbReference type="PANTHER" id="PTHR37010">
    <property type="entry name" value="SULFURTRANSFERASE TUSE"/>
    <property type="match status" value="1"/>
</dbReference>
<evidence type="ECO:0000256" key="2">
    <source>
        <dbReference type="ARBA" id="ARBA00005718"/>
    </source>
</evidence>
<dbReference type="InterPro" id="IPR043163">
    <property type="entry name" value="DsrC-like_N"/>
</dbReference>
<keyword evidence="5" id="KW-1185">Reference proteome</keyword>
<name>A0A9X0WH87_9GAMM</name>
<evidence type="ECO:0000313" key="4">
    <source>
        <dbReference type="EMBL" id="MBK1644671.1"/>
    </source>
</evidence>
<dbReference type="Gene3D" id="1.10.10.370">
    <property type="entry name" value="DsrC-like protein, C-terminal domain"/>
    <property type="match status" value="1"/>
</dbReference>
<dbReference type="PANTHER" id="PTHR37010:SF1">
    <property type="entry name" value="SULFURTRANSFERASE TUSE"/>
    <property type="match status" value="1"/>
</dbReference>
<accession>A0A9X0WH87</accession>
<dbReference type="InterPro" id="IPR025526">
    <property type="entry name" value="DsrC-like_dom_sf"/>
</dbReference>
<dbReference type="SUPFAM" id="SSF69721">
    <property type="entry name" value="DsrC, the gamma subunit of dissimilatory sulfite reductase"/>
    <property type="match status" value="1"/>
</dbReference>
<dbReference type="EMBL" id="NRSD01000006">
    <property type="protein sequence ID" value="MBK1644671.1"/>
    <property type="molecule type" value="Genomic_DNA"/>
</dbReference>
<proteinExistence type="inferred from homology"/>
<organism evidence="4 5">
    <name type="scientific">Thiocapsa imhoffii</name>
    <dbReference type="NCBI Taxonomy" id="382777"/>
    <lineage>
        <taxon>Bacteria</taxon>
        <taxon>Pseudomonadati</taxon>
        <taxon>Pseudomonadota</taxon>
        <taxon>Gammaproteobacteria</taxon>
        <taxon>Chromatiales</taxon>
        <taxon>Chromatiaceae</taxon>
        <taxon>Thiocapsa</taxon>
    </lineage>
</organism>
<dbReference type="AlphaFoldDB" id="A0A9X0WH87"/>
<dbReference type="Gene3D" id="3.30.1420.10">
    <property type="match status" value="1"/>
</dbReference>
<evidence type="ECO:0000256" key="1">
    <source>
        <dbReference type="ARBA" id="ARBA00004496"/>
    </source>
</evidence>
<dbReference type="Proteomes" id="UP001138802">
    <property type="component" value="Unassembled WGS sequence"/>
</dbReference>
<dbReference type="Pfam" id="PF04358">
    <property type="entry name" value="DsrC"/>
    <property type="match status" value="1"/>
</dbReference>
<dbReference type="RefSeq" id="WP_200387465.1">
    <property type="nucleotide sequence ID" value="NZ_NRSD01000006.1"/>
</dbReference>
<reference evidence="4 5" key="1">
    <citation type="journal article" date="2020" name="Microorganisms">
        <title>Osmotic Adaptation and Compatible Solute Biosynthesis of Phototrophic Bacteria as Revealed from Genome Analyses.</title>
        <authorList>
            <person name="Imhoff J.F."/>
            <person name="Rahn T."/>
            <person name="Kunzel S."/>
            <person name="Keller A."/>
            <person name="Neulinger S.C."/>
        </authorList>
    </citation>
    <scope>NUCLEOTIDE SEQUENCE [LARGE SCALE GENOMIC DNA]</scope>
    <source>
        <strain evidence="4 5">DSM 21303</strain>
    </source>
</reference>
<protein>
    <submittedName>
        <fullName evidence="4">Sulfurtransferase TusE</fullName>
    </submittedName>
</protein>
<keyword evidence="3" id="KW-0963">Cytoplasm</keyword>
<evidence type="ECO:0000256" key="3">
    <source>
        <dbReference type="ARBA" id="ARBA00022490"/>
    </source>
</evidence>
<dbReference type="InterPro" id="IPR042072">
    <property type="entry name" value="DsrC-like_C"/>
</dbReference>
<sequence length="213" mass="23544">MIQVKVSMKVTREPLKRTPVVLKLDADGSETPPILTDHEGVASFDLPPTSGKILVSGVERFDGRLDGKIPIELWSITQSEHDSKGLPGEFPVGSNAYPSMTTHAFTVEGREILTDSEGYLVDPSDWSEEFARTLAAHEGLTLSAEHWEVIRYLRASYAKHGTQATVRDMIAHFRRVWGGEQGSNHGLHQLFPRGGPQKQGNRLAGLLRIKGEH</sequence>
<comment type="caution">
    <text evidence="4">The sequence shown here is derived from an EMBL/GenBank/DDBJ whole genome shotgun (WGS) entry which is preliminary data.</text>
</comment>
<dbReference type="GO" id="GO:0097163">
    <property type="term" value="F:sulfur carrier activity"/>
    <property type="evidence" value="ECO:0007669"/>
    <property type="project" value="TreeGrafter"/>
</dbReference>
<comment type="similarity">
    <text evidence="2">Belongs to the DsrC/TusE family.</text>
</comment>